<dbReference type="PROSITE" id="PS00280">
    <property type="entry name" value="BPTI_KUNITZ_1"/>
    <property type="match status" value="3"/>
</dbReference>
<feature type="domain" description="BPTI/Kunitz inhibitor" evidence="4">
    <location>
        <begin position="129"/>
        <end position="179"/>
    </location>
</feature>
<dbReference type="PANTHER" id="PTHR10083:SF374">
    <property type="entry name" value="BPTI_KUNITZ INHIBITOR DOMAIN-CONTAINING PROTEIN"/>
    <property type="match status" value="1"/>
</dbReference>
<dbReference type="PRINTS" id="PR00759">
    <property type="entry name" value="BASICPTASE"/>
</dbReference>
<dbReference type="SUPFAM" id="SSF57362">
    <property type="entry name" value="BPTI-like"/>
    <property type="match status" value="3"/>
</dbReference>
<dbReference type="SMART" id="SM00131">
    <property type="entry name" value="KU"/>
    <property type="match status" value="3"/>
</dbReference>
<proteinExistence type="predicted"/>
<keyword evidence="2" id="KW-1015">Disulfide bond</keyword>
<keyword evidence="1" id="KW-0646">Protease inhibitor</keyword>
<feature type="chain" id="PRO_5044749217" description="BPTI/Kunitz inhibitor domain-containing protein" evidence="3">
    <location>
        <begin position="25"/>
        <end position="247"/>
    </location>
</feature>
<evidence type="ECO:0000256" key="3">
    <source>
        <dbReference type="SAM" id="SignalP"/>
    </source>
</evidence>
<feature type="domain" description="BPTI/Kunitz inhibitor" evidence="4">
    <location>
        <begin position="77"/>
        <end position="127"/>
    </location>
</feature>
<sequence length="247" mass="27678">MEREHFRILLTVCVALFVSSYVESQLINSTSPNPPVQPEVETHSVEPDLNKSVLLSNISLPITRSTQKPNPFEDNVCQLPKIVGPCEASISRYYFDSKSGRCELFSYGGCQGNGNNFLTLRQCQRRCTCSMPEDSGLCRANFRRFFYNPIHGRCEEFRYGGCGGNSNNFMSLDECQGTCIQDTPAKDACYQDRDAGPCRASVPRYYFDSSCQCCKKFIYGGCDGNANNFQTVRQCLNKCKGKAVLNN</sequence>
<dbReference type="Pfam" id="PF00014">
    <property type="entry name" value="Kunitz_BPTI"/>
    <property type="match status" value="3"/>
</dbReference>
<dbReference type="PROSITE" id="PS50279">
    <property type="entry name" value="BPTI_KUNITZ_2"/>
    <property type="match status" value="3"/>
</dbReference>
<evidence type="ECO:0000256" key="2">
    <source>
        <dbReference type="ARBA" id="ARBA00023157"/>
    </source>
</evidence>
<dbReference type="FunFam" id="4.10.410.10:FF:000020">
    <property type="entry name" value="Collagen, type VI, alpha 3"/>
    <property type="match status" value="1"/>
</dbReference>
<protein>
    <recommendedName>
        <fullName evidence="4">BPTI/Kunitz inhibitor domain-containing protein</fullName>
    </recommendedName>
</protein>
<dbReference type="InterPro" id="IPR036880">
    <property type="entry name" value="Kunitz_BPTI_sf"/>
</dbReference>
<reference evidence="5 6" key="1">
    <citation type="submission" date="2024-11" db="EMBL/GenBank/DDBJ databases">
        <title>Chromosome-level genome assembly of the freshwater bivalve Anodonta woodiana.</title>
        <authorList>
            <person name="Chen X."/>
        </authorList>
    </citation>
    <scope>NUCLEOTIDE SEQUENCE [LARGE SCALE GENOMIC DNA]</scope>
    <source>
        <strain evidence="5">MN2024</strain>
        <tissue evidence="5">Gills</tissue>
    </source>
</reference>
<dbReference type="GO" id="GO:0030414">
    <property type="term" value="F:peptidase inhibitor activity"/>
    <property type="evidence" value="ECO:0007669"/>
    <property type="project" value="UniProtKB-KW"/>
</dbReference>
<dbReference type="Proteomes" id="UP001634394">
    <property type="component" value="Unassembled WGS sequence"/>
</dbReference>
<name>A0ABD3VUP8_SINWO</name>
<dbReference type="InterPro" id="IPR050098">
    <property type="entry name" value="TFPI/VKTCI-like"/>
</dbReference>
<accession>A0ABD3VUP8</accession>
<dbReference type="InterPro" id="IPR020901">
    <property type="entry name" value="Prtase_inh_Kunz-CS"/>
</dbReference>
<dbReference type="InterPro" id="IPR002223">
    <property type="entry name" value="Kunitz_BPTI"/>
</dbReference>
<comment type="caution">
    <text evidence="5">The sequence shown here is derived from an EMBL/GenBank/DDBJ whole genome shotgun (WGS) entry which is preliminary data.</text>
</comment>
<feature type="domain" description="BPTI/Kunitz inhibitor" evidence="4">
    <location>
        <begin position="189"/>
        <end position="239"/>
    </location>
</feature>
<dbReference type="PANTHER" id="PTHR10083">
    <property type="entry name" value="KUNITZ-TYPE PROTEASE INHIBITOR-RELATED"/>
    <property type="match status" value="1"/>
</dbReference>
<evidence type="ECO:0000313" key="6">
    <source>
        <dbReference type="Proteomes" id="UP001634394"/>
    </source>
</evidence>
<feature type="signal peptide" evidence="3">
    <location>
        <begin position="1"/>
        <end position="24"/>
    </location>
</feature>
<evidence type="ECO:0000259" key="4">
    <source>
        <dbReference type="PROSITE" id="PS50279"/>
    </source>
</evidence>
<keyword evidence="6" id="KW-1185">Reference proteome</keyword>
<dbReference type="Gene3D" id="4.10.410.10">
    <property type="entry name" value="Pancreatic trypsin inhibitor Kunitz domain"/>
    <property type="match status" value="3"/>
</dbReference>
<gene>
    <name evidence="5" type="ORF">ACJMK2_006409</name>
</gene>
<dbReference type="CDD" id="cd00109">
    <property type="entry name" value="Kunitz-type"/>
    <property type="match status" value="3"/>
</dbReference>
<dbReference type="EMBL" id="JBJQND010000010">
    <property type="protein sequence ID" value="KAL3864753.1"/>
    <property type="molecule type" value="Genomic_DNA"/>
</dbReference>
<dbReference type="FunFam" id="4.10.410.10:FF:000021">
    <property type="entry name" value="Serine protease inhibitor, putative"/>
    <property type="match status" value="1"/>
</dbReference>
<evidence type="ECO:0000313" key="5">
    <source>
        <dbReference type="EMBL" id="KAL3864753.1"/>
    </source>
</evidence>
<keyword evidence="3" id="KW-0732">Signal</keyword>
<evidence type="ECO:0000256" key="1">
    <source>
        <dbReference type="ARBA" id="ARBA00022690"/>
    </source>
</evidence>
<organism evidence="5 6">
    <name type="scientific">Sinanodonta woodiana</name>
    <name type="common">Chinese pond mussel</name>
    <name type="synonym">Anodonta woodiana</name>
    <dbReference type="NCBI Taxonomy" id="1069815"/>
    <lineage>
        <taxon>Eukaryota</taxon>
        <taxon>Metazoa</taxon>
        <taxon>Spiralia</taxon>
        <taxon>Lophotrochozoa</taxon>
        <taxon>Mollusca</taxon>
        <taxon>Bivalvia</taxon>
        <taxon>Autobranchia</taxon>
        <taxon>Heteroconchia</taxon>
        <taxon>Palaeoheterodonta</taxon>
        <taxon>Unionida</taxon>
        <taxon>Unionoidea</taxon>
        <taxon>Unionidae</taxon>
        <taxon>Unioninae</taxon>
        <taxon>Sinanodonta</taxon>
    </lineage>
</organism>
<dbReference type="AlphaFoldDB" id="A0ABD3VUP8"/>